<keyword evidence="2" id="KW-0597">Phosphoprotein</keyword>
<dbReference type="FunFam" id="3.40.50.1220:FF:000029">
    <property type="entry name" value="NAD-dependent protein deacetylase sirtuin-6 isoform X2"/>
    <property type="match status" value="1"/>
</dbReference>
<dbReference type="EC" id="2.3.1.286" evidence="1"/>
<feature type="binding site" evidence="8">
    <location>
        <position position="94"/>
    </location>
    <ligand>
        <name>Zn(2+)</name>
        <dbReference type="ChEBI" id="CHEBI:29105"/>
    </ligand>
</feature>
<evidence type="ECO:0000256" key="2">
    <source>
        <dbReference type="ARBA" id="ARBA00022553"/>
    </source>
</evidence>
<dbReference type="GO" id="GO:0046872">
    <property type="term" value="F:metal ion binding"/>
    <property type="evidence" value="ECO:0007669"/>
    <property type="project" value="UniProtKB-KW"/>
</dbReference>
<dbReference type="PANTHER" id="PTHR11085">
    <property type="entry name" value="NAD-DEPENDENT PROTEIN DEACYLASE SIRTUIN-5, MITOCHONDRIAL-RELATED"/>
    <property type="match status" value="1"/>
</dbReference>
<dbReference type="Gene3D" id="3.40.50.1220">
    <property type="entry name" value="TPP-binding domain"/>
    <property type="match status" value="1"/>
</dbReference>
<feature type="binding site" evidence="8">
    <location>
        <position position="105"/>
    </location>
    <ligand>
        <name>Zn(2+)</name>
        <dbReference type="ChEBI" id="CHEBI:29105"/>
    </ligand>
</feature>
<keyword evidence="3" id="KW-0808">Transferase</keyword>
<dbReference type="Pfam" id="PF02146">
    <property type="entry name" value="SIR2"/>
    <property type="match status" value="1"/>
</dbReference>
<dbReference type="GO" id="GO:0046969">
    <property type="term" value="F:histone H3K9 deacetylase activity, NAD-dependent"/>
    <property type="evidence" value="ECO:0007669"/>
    <property type="project" value="TreeGrafter"/>
</dbReference>
<dbReference type="CTD" id="51548"/>
<dbReference type="SUPFAM" id="SSF52467">
    <property type="entry name" value="DHS-like NAD/FAD-binding domain"/>
    <property type="match status" value="1"/>
</dbReference>
<feature type="region of interest" description="Disordered" evidence="9">
    <location>
        <begin position="212"/>
        <end position="287"/>
    </location>
</feature>
<evidence type="ECO:0000313" key="11">
    <source>
        <dbReference type="Proteomes" id="UP000694856"/>
    </source>
</evidence>
<gene>
    <name evidence="12" type="primary">SIRT6</name>
</gene>
<evidence type="ECO:0000256" key="7">
    <source>
        <dbReference type="ARBA" id="ARBA00038170"/>
    </source>
</evidence>
<feature type="active site" description="Proton acceptor" evidence="8">
    <location>
        <position position="61"/>
    </location>
</feature>
<dbReference type="AlphaFoldDB" id="A0A8B8RWL2"/>
<dbReference type="GO" id="GO:0000122">
    <property type="term" value="P:negative regulation of transcription by RNA polymerase II"/>
    <property type="evidence" value="ECO:0007669"/>
    <property type="project" value="TreeGrafter"/>
</dbReference>
<accession>A0A8B8RWL2</accession>
<keyword evidence="5 8" id="KW-0862">Zinc</keyword>
<name>A0A8B8RWL2_CAMFR</name>
<protein>
    <recommendedName>
        <fullName evidence="1">protein acetyllysine N-acetyltransferase</fullName>
        <ecNumber evidence="1">2.3.1.286</ecNumber>
    </recommendedName>
</protein>
<evidence type="ECO:0000256" key="1">
    <source>
        <dbReference type="ARBA" id="ARBA00012928"/>
    </source>
</evidence>
<feature type="binding site" evidence="8">
    <location>
        <position position="72"/>
    </location>
    <ligand>
        <name>Zn(2+)</name>
        <dbReference type="ChEBI" id="CHEBI:29105"/>
    </ligand>
</feature>
<evidence type="ECO:0000256" key="9">
    <source>
        <dbReference type="SAM" id="MobiDB-lite"/>
    </source>
</evidence>
<evidence type="ECO:0000256" key="3">
    <source>
        <dbReference type="ARBA" id="ARBA00022679"/>
    </source>
</evidence>
<keyword evidence="4 8" id="KW-0479">Metal-binding</keyword>
<evidence type="ECO:0000259" key="10">
    <source>
        <dbReference type="PROSITE" id="PS50305"/>
    </source>
</evidence>
<sequence length="287" mass="31651">MEEQGLAPKFDTTFENARPTKTHMALVQLERVGLLRFLVSQNVDGLHVRSGFPRDKLAELHGNMFVEECVKCKTQYVRDAVVGSMGLKATGRLCTVAKSRGLRACRGELRDTILDWEDALPDRDLALADEASRNADLSVTLGTSLQIRPSGNLPLATKRRGGRLVIVNLQPTKHDRHADLRIHGYVDEVMTRLMKHLGLEIPAWDGPRVLERALPPLPRPPAPKLEPKEETPAQHNGPAPASPKQEPTVEPSAQHNGSGPASPKRERLDSPVPHRPPKRVKAEVVSS</sequence>
<dbReference type="GO" id="GO:0005634">
    <property type="term" value="C:nucleus"/>
    <property type="evidence" value="ECO:0007669"/>
    <property type="project" value="TreeGrafter"/>
</dbReference>
<feature type="compositionally biased region" description="Pro residues" evidence="9">
    <location>
        <begin position="215"/>
        <end position="224"/>
    </location>
</feature>
<dbReference type="Proteomes" id="UP000694856">
    <property type="component" value="Chromosome 22"/>
</dbReference>
<feature type="binding site" evidence="8">
    <location>
        <position position="69"/>
    </location>
    <ligand>
        <name>Zn(2+)</name>
        <dbReference type="ChEBI" id="CHEBI:29105"/>
    </ligand>
</feature>
<dbReference type="InterPro" id="IPR026590">
    <property type="entry name" value="Ssirtuin_cat_dom"/>
</dbReference>
<evidence type="ECO:0000313" key="12">
    <source>
        <dbReference type="RefSeq" id="XP_032321805.1"/>
    </source>
</evidence>
<dbReference type="InterPro" id="IPR050134">
    <property type="entry name" value="NAD-dep_sirtuin_deacylases"/>
</dbReference>
<dbReference type="PANTHER" id="PTHR11085:SF12">
    <property type="entry name" value="NAD-DEPENDENT PROTEIN DEACYLASE SIRTUIN-6"/>
    <property type="match status" value="1"/>
</dbReference>
<keyword evidence="11" id="KW-1185">Reference proteome</keyword>
<reference evidence="12" key="1">
    <citation type="submission" date="2025-08" db="UniProtKB">
        <authorList>
            <consortium name="RefSeq"/>
        </authorList>
    </citation>
    <scope>IDENTIFICATION</scope>
    <source>
        <tissue evidence="12">Ear skin</tissue>
    </source>
</reference>
<dbReference type="InterPro" id="IPR003000">
    <property type="entry name" value="Sirtuin"/>
</dbReference>
<organism evidence="11 12">
    <name type="scientific">Camelus ferus</name>
    <name type="common">Wild bactrian camel</name>
    <name type="synonym">Camelus bactrianus ferus</name>
    <dbReference type="NCBI Taxonomy" id="419612"/>
    <lineage>
        <taxon>Eukaryota</taxon>
        <taxon>Metazoa</taxon>
        <taxon>Chordata</taxon>
        <taxon>Craniata</taxon>
        <taxon>Vertebrata</taxon>
        <taxon>Euteleostomi</taxon>
        <taxon>Mammalia</taxon>
        <taxon>Eutheria</taxon>
        <taxon>Laurasiatheria</taxon>
        <taxon>Artiodactyla</taxon>
        <taxon>Tylopoda</taxon>
        <taxon>Camelidae</taxon>
        <taxon>Camelus</taxon>
    </lineage>
</organism>
<dbReference type="PROSITE" id="PS50305">
    <property type="entry name" value="SIRTUIN"/>
    <property type="match status" value="1"/>
</dbReference>
<evidence type="ECO:0000256" key="4">
    <source>
        <dbReference type="ARBA" id="ARBA00022723"/>
    </source>
</evidence>
<dbReference type="GO" id="GO:0070403">
    <property type="term" value="F:NAD+ binding"/>
    <property type="evidence" value="ECO:0007669"/>
    <property type="project" value="InterPro"/>
</dbReference>
<dbReference type="InterPro" id="IPR029035">
    <property type="entry name" value="DHS-like_NAD/FAD-binding_dom"/>
</dbReference>
<proteinExistence type="inferred from homology"/>
<dbReference type="RefSeq" id="XP_032321805.1">
    <property type="nucleotide sequence ID" value="XM_032465914.1"/>
</dbReference>
<dbReference type="Gene3D" id="2.20.28.200">
    <property type="match status" value="1"/>
</dbReference>
<evidence type="ECO:0000256" key="5">
    <source>
        <dbReference type="ARBA" id="ARBA00022833"/>
    </source>
</evidence>
<dbReference type="GeneID" id="102519858"/>
<dbReference type="FunFam" id="2.20.28.200:FF:000001">
    <property type="entry name" value="NAD-dependent protein deacetylase sirtuin-6"/>
    <property type="match status" value="1"/>
</dbReference>
<evidence type="ECO:0000256" key="6">
    <source>
        <dbReference type="ARBA" id="ARBA00023027"/>
    </source>
</evidence>
<keyword evidence="6" id="KW-0520">NAD</keyword>
<comment type="similarity">
    <text evidence="7">Belongs to the sirtuin family. Class IV subfamily.</text>
</comment>
<dbReference type="GO" id="GO:0003714">
    <property type="term" value="F:transcription corepressor activity"/>
    <property type="evidence" value="ECO:0007669"/>
    <property type="project" value="TreeGrafter"/>
</dbReference>
<feature type="domain" description="Deacetylase sirtuin-type" evidence="10">
    <location>
        <begin position="1"/>
        <end position="200"/>
    </location>
</feature>
<evidence type="ECO:0000256" key="8">
    <source>
        <dbReference type="PROSITE-ProRule" id="PRU00236"/>
    </source>
</evidence>